<feature type="compositionally biased region" description="Low complexity" evidence="4">
    <location>
        <begin position="655"/>
        <end position="666"/>
    </location>
</feature>
<dbReference type="InterPro" id="IPR001460">
    <property type="entry name" value="PCN-bd_Tpept"/>
</dbReference>
<keyword evidence="2" id="KW-0378">Hydrolase</keyword>
<sequence>MTTTPDDPSPPPPPDAVPFRRAAEPAPPTVSRQRALVRVPQPDRLRQAQLERTRSRLVLASGGFLLLFAAVAARLTVATVISPVESRQASLRPPRAAATTPSSQGVEGRAAITDRNGEILAASLPITALYANPSQIDDPAEAADRLIRVLPQLDRERVIARMSGEGRHFSYIVRALTPREQQRVNDLGIPGLYFEEAERRYYPQGRTAAHIVGGVDVDGHGVAGVESRFDERLRTDATPLRLSLDIRIQSVLREAVLAAINDFRGIGGAGIVMDVDTAEVLGMVSLPDYDANDVGAATAEDRFNRATVGVYEPGSQFKLLTTAMALDSGRINLRSMFDASRPIRFGRFTINDFEGPRRAIPLAQVAQYSSNIAAAHVAETVGIQGHREFLRRMGLFGRMQIELPETARPLIPSQSTWSVLSTMTIAFGQGIAVTPLHVITATSALFNGGILRQPTIVAVPRGETREGVRVISPQISADLRRVARLVVTDGVGKNAEAPGYFVGGKTGTAQKAGPHGAYMHGKRISAFVGAFPMQAPRYAVYVMVDEPKPNARSYGYATAGWVAAPAARTVVSRIGPILGMVPDIERGAEIQAGLAIPPYSSPWRPPRPAPGAATPPATPIAQPATPRGTAPAASATPAVRPVPAAGPAGAPPTAPVSAPAGSAPGGNRPPPPRSADSAAPVRTTDAASPQREDLLATPMREAALAR</sequence>
<dbReference type="EMBL" id="JALPRX010000006">
    <property type="protein sequence ID" value="MCK8783111.1"/>
    <property type="molecule type" value="Genomic_DNA"/>
</dbReference>
<evidence type="ECO:0000313" key="8">
    <source>
        <dbReference type="EMBL" id="MCK8783111.1"/>
    </source>
</evidence>
<dbReference type="PANTHER" id="PTHR30627:SF1">
    <property type="entry name" value="PEPTIDOGLYCAN D,D-TRANSPEPTIDASE FTSI"/>
    <property type="match status" value="1"/>
</dbReference>
<feature type="region of interest" description="Disordered" evidence="4">
    <location>
        <begin position="1"/>
        <end position="32"/>
    </location>
</feature>
<feature type="compositionally biased region" description="Pro residues" evidence="4">
    <location>
        <begin position="7"/>
        <end position="16"/>
    </location>
</feature>
<dbReference type="GO" id="GO:0004180">
    <property type="term" value="F:carboxypeptidase activity"/>
    <property type="evidence" value="ECO:0007669"/>
    <property type="project" value="UniProtKB-KW"/>
</dbReference>
<feature type="domain" description="Penicillin-binding protein transpeptidase" evidence="6">
    <location>
        <begin position="268"/>
        <end position="563"/>
    </location>
</feature>
<feature type="transmembrane region" description="Helical" evidence="5">
    <location>
        <begin position="57"/>
        <end position="81"/>
    </location>
</feature>
<evidence type="ECO:0000256" key="5">
    <source>
        <dbReference type="SAM" id="Phobius"/>
    </source>
</evidence>
<feature type="compositionally biased region" description="Pro residues" evidence="4">
    <location>
        <begin position="599"/>
        <end position="609"/>
    </location>
</feature>
<feature type="region of interest" description="Disordered" evidence="4">
    <location>
        <begin position="599"/>
        <end position="706"/>
    </location>
</feature>
<dbReference type="Pfam" id="PF00905">
    <property type="entry name" value="Transpeptidase"/>
    <property type="match status" value="1"/>
</dbReference>
<comment type="subcellular location">
    <subcellularLocation>
        <location evidence="1">Membrane</location>
    </subcellularLocation>
</comment>
<dbReference type="PANTHER" id="PTHR30627">
    <property type="entry name" value="PEPTIDOGLYCAN D,D-TRANSPEPTIDASE"/>
    <property type="match status" value="1"/>
</dbReference>
<dbReference type="RefSeq" id="WP_248665229.1">
    <property type="nucleotide sequence ID" value="NZ_JALPRX010000006.1"/>
</dbReference>
<dbReference type="GO" id="GO:0008658">
    <property type="term" value="F:penicillin binding"/>
    <property type="evidence" value="ECO:0007669"/>
    <property type="project" value="InterPro"/>
</dbReference>
<evidence type="ECO:0000256" key="4">
    <source>
        <dbReference type="SAM" id="MobiDB-lite"/>
    </source>
</evidence>
<keyword evidence="5" id="KW-0812">Transmembrane</keyword>
<keyword evidence="3 5" id="KW-0472">Membrane</keyword>
<dbReference type="Gene3D" id="3.30.450.330">
    <property type="match status" value="1"/>
</dbReference>
<dbReference type="GO" id="GO:0005886">
    <property type="term" value="C:plasma membrane"/>
    <property type="evidence" value="ECO:0007669"/>
    <property type="project" value="TreeGrafter"/>
</dbReference>
<organism evidence="8 9">
    <name type="scientific">Roseomonas acroporae</name>
    <dbReference type="NCBI Taxonomy" id="2937791"/>
    <lineage>
        <taxon>Bacteria</taxon>
        <taxon>Pseudomonadati</taxon>
        <taxon>Pseudomonadota</taxon>
        <taxon>Alphaproteobacteria</taxon>
        <taxon>Acetobacterales</taxon>
        <taxon>Roseomonadaceae</taxon>
        <taxon>Roseomonas</taxon>
    </lineage>
</organism>
<dbReference type="Gene3D" id="3.40.710.10">
    <property type="entry name" value="DD-peptidase/beta-lactamase superfamily"/>
    <property type="match status" value="1"/>
</dbReference>
<gene>
    <name evidence="8" type="ORF">M0638_01785</name>
</gene>
<dbReference type="Pfam" id="PF03717">
    <property type="entry name" value="PBP_dimer"/>
    <property type="match status" value="1"/>
</dbReference>
<evidence type="ECO:0000256" key="1">
    <source>
        <dbReference type="ARBA" id="ARBA00004370"/>
    </source>
</evidence>
<keyword evidence="2" id="KW-0645">Protease</keyword>
<keyword evidence="5" id="KW-1133">Transmembrane helix</keyword>
<dbReference type="InterPro" id="IPR012338">
    <property type="entry name" value="Beta-lactam/transpept-like"/>
</dbReference>
<dbReference type="GO" id="GO:0071555">
    <property type="term" value="P:cell wall organization"/>
    <property type="evidence" value="ECO:0007669"/>
    <property type="project" value="TreeGrafter"/>
</dbReference>
<proteinExistence type="predicted"/>
<dbReference type="Proteomes" id="UP001139516">
    <property type="component" value="Unassembled WGS sequence"/>
</dbReference>
<evidence type="ECO:0000259" key="6">
    <source>
        <dbReference type="Pfam" id="PF00905"/>
    </source>
</evidence>
<accession>A0A9X1Y3X6</accession>
<evidence type="ECO:0000256" key="2">
    <source>
        <dbReference type="ARBA" id="ARBA00022645"/>
    </source>
</evidence>
<name>A0A9X1Y3X6_9PROT</name>
<dbReference type="SUPFAM" id="SSF56601">
    <property type="entry name" value="beta-lactamase/transpeptidase-like"/>
    <property type="match status" value="1"/>
</dbReference>
<keyword evidence="9" id="KW-1185">Reference proteome</keyword>
<dbReference type="InterPro" id="IPR050515">
    <property type="entry name" value="Beta-lactam/transpept"/>
</dbReference>
<evidence type="ECO:0000259" key="7">
    <source>
        <dbReference type="Pfam" id="PF03717"/>
    </source>
</evidence>
<feature type="compositionally biased region" description="Low complexity" evidence="4">
    <location>
        <begin position="610"/>
        <end position="648"/>
    </location>
</feature>
<protein>
    <submittedName>
        <fullName evidence="8">Penicillin-binding protein 2</fullName>
    </submittedName>
</protein>
<dbReference type="Gene3D" id="3.90.1310.10">
    <property type="entry name" value="Penicillin-binding protein 2a (Domain 2)"/>
    <property type="match status" value="1"/>
</dbReference>
<evidence type="ECO:0000256" key="3">
    <source>
        <dbReference type="ARBA" id="ARBA00023136"/>
    </source>
</evidence>
<feature type="domain" description="Penicillin-binding protein dimerisation" evidence="7">
    <location>
        <begin position="109"/>
        <end position="216"/>
    </location>
</feature>
<reference evidence="8" key="1">
    <citation type="submission" date="2022-04" db="EMBL/GenBank/DDBJ databases">
        <title>Roseomonas acroporae sp. nov., isolated from coral Acropora digitifera.</title>
        <authorList>
            <person name="Sun H."/>
        </authorList>
    </citation>
    <scope>NUCLEOTIDE SEQUENCE</scope>
    <source>
        <strain evidence="8">NAR14</strain>
    </source>
</reference>
<evidence type="ECO:0000313" key="9">
    <source>
        <dbReference type="Proteomes" id="UP001139516"/>
    </source>
</evidence>
<dbReference type="InterPro" id="IPR036138">
    <property type="entry name" value="PBP_dimer_sf"/>
</dbReference>
<comment type="caution">
    <text evidence="8">The sequence shown here is derived from an EMBL/GenBank/DDBJ whole genome shotgun (WGS) entry which is preliminary data.</text>
</comment>
<keyword evidence="2" id="KW-0121">Carboxypeptidase</keyword>
<dbReference type="SUPFAM" id="SSF56519">
    <property type="entry name" value="Penicillin binding protein dimerisation domain"/>
    <property type="match status" value="1"/>
</dbReference>
<feature type="region of interest" description="Disordered" evidence="4">
    <location>
        <begin position="86"/>
        <end position="108"/>
    </location>
</feature>
<dbReference type="InterPro" id="IPR005311">
    <property type="entry name" value="PBP_dimer"/>
</dbReference>
<dbReference type="AlphaFoldDB" id="A0A9X1Y3X6"/>